<organism evidence="1 2">
    <name type="scientific">Brachionus plicatilis</name>
    <name type="common">Marine rotifer</name>
    <name type="synonym">Brachionus muelleri</name>
    <dbReference type="NCBI Taxonomy" id="10195"/>
    <lineage>
        <taxon>Eukaryota</taxon>
        <taxon>Metazoa</taxon>
        <taxon>Spiralia</taxon>
        <taxon>Gnathifera</taxon>
        <taxon>Rotifera</taxon>
        <taxon>Eurotatoria</taxon>
        <taxon>Monogononta</taxon>
        <taxon>Pseudotrocha</taxon>
        <taxon>Ploima</taxon>
        <taxon>Brachionidae</taxon>
        <taxon>Brachionus</taxon>
    </lineage>
</organism>
<accession>A0A3M7RZ99</accession>
<protein>
    <submittedName>
        <fullName evidence="1">Uncharacterized protein</fullName>
    </submittedName>
</protein>
<reference evidence="1 2" key="1">
    <citation type="journal article" date="2018" name="Sci. Rep.">
        <title>Genomic signatures of local adaptation to the degree of environmental predictability in rotifers.</title>
        <authorList>
            <person name="Franch-Gras L."/>
            <person name="Hahn C."/>
            <person name="Garcia-Roger E.M."/>
            <person name="Carmona M.J."/>
            <person name="Serra M."/>
            <person name="Gomez A."/>
        </authorList>
    </citation>
    <scope>NUCLEOTIDE SEQUENCE [LARGE SCALE GENOMIC DNA]</scope>
    <source>
        <strain evidence="1">HYR1</strain>
    </source>
</reference>
<evidence type="ECO:0000313" key="1">
    <source>
        <dbReference type="EMBL" id="RNA28675.1"/>
    </source>
</evidence>
<comment type="caution">
    <text evidence="1">The sequence shown here is derived from an EMBL/GenBank/DDBJ whole genome shotgun (WGS) entry which is preliminary data.</text>
</comment>
<sequence>MKKKYLFNQFGKIDFNFFLFAPIYHSEKQAFRKLKKCIKFTHTNHPGDKNGKCESMSMSLVGFLIKFTKIINREWNETFAYLNDQYFLRLGCKNRSVIIFRYKPSGSNQIEIEKKMRFWPSFKYRACGYLKTRIPASQKFHSFSLIAVDLVKI</sequence>
<dbReference type="AlphaFoldDB" id="A0A3M7RZ99"/>
<keyword evidence="2" id="KW-1185">Reference proteome</keyword>
<proteinExistence type="predicted"/>
<dbReference type="Proteomes" id="UP000276133">
    <property type="component" value="Unassembled WGS sequence"/>
</dbReference>
<evidence type="ECO:0000313" key="2">
    <source>
        <dbReference type="Proteomes" id="UP000276133"/>
    </source>
</evidence>
<dbReference type="EMBL" id="REGN01002354">
    <property type="protein sequence ID" value="RNA28675.1"/>
    <property type="molecule type" value="Genomic_DNA"/>
</dbReference>
<gene>
    <name evidence="1" type="ORF">BpHYR1_008297</name>
</gene>
<name>A0A3M7RZ99_BRAPC</name>